<dbReference type="SUPFAM" id="SSF53335">
    <property type="entry name" value="S-adenosyl-L-methionine-dependent methyltransferases"/>
    <property type="match status" value="1"/>
</dbReference>
<keyword evidence="1 4" id="KW-0489">Methyltransferase</keyword>
<dbReference type="InterPro" id="IPR029063">
    <property type="entry name" value="SAM-dependent_MTases_sf"/>
</dbReference>
<evidence type="ECO:0000256" key="1">
    <source>
        <dbReference type="ARBA" id="ARBA00022603"/>
    </source>
</evidence>
<dbReference type="InterPro" id="IPR002935">
    <property type="entry name" value="SAM_O-MeTrfase"/>
</dbReference>
<proteinExistence type="predicted"/>
<dbReference type="PROSITE" id="PS51682">
    <property type="entry name" value="SAM_OMT_I"/>
    <property type="match status" value="1"/>
</dbReference>
<protein>
    <submittedName>
        <fullName evidence="4">Caffeoyl-CoA O-methyltransferase</fullName>
    </submittedName>
</protein>
<dbReference type="PANTHER" id="PTHR10509:SF14">
    <property type="entry name" value="CAFFEOYL-COA O-METHYLTRANSFERASE 3-RELATED"/>
    <property type="match status" value="1"/>
</dbReference>
<name>A0A450Z0Y9_9GAMM</name>
<dbReference type="GO" id="GO:0008757">
    <property type="term" value="F:S-adenosylmethionine-dependent methyltransferase activity"/>
    <property type="evidence" value="ECO:0007669"/>
    <property type="project" value="TreeGrafter"/>
</dbReference>
<evidence type="ECO:0000256" key="2">
    <source>
        <dbReference type="ARBA" id="ARBA00022679"/>
    </source>
</evidence>
<keyword evidence="3" id="KW-0949">S-adenosyl-L-methionine</keyword>
<sequence length="267" mass="30082">MIKSITGLTIGIDNIRRALALLKEGKIEDASSLIEDAATLLTGMEAAVFSNTSPASDLLSEIEEQTERRDWSRLYREGKTRHELEPGMLTGNPEVRFLAMMIKLAGYKRVLEIGSFTGYATLGMAEALPDGGKIVACEQEEYVANMARSFFRRTPHDRKITIRVGPALESMRTLSDEGWRFDLVFMDADKLEYRDYLNAILELSLLSPGGCIVVDNTLYRGEISLPPERRSKAGEAIREFNRMVRKHPKLEYVMLPLRDGVTVIKYT</sequence>
<accession>A0A450Z0Y9</accession>
<evidence type="ECO:0000256" key="3">
    <source>
        <dbReference type="ARBA" id="ARBA00022691"/>
    </source>
</evidence>
<reference evidence="4" key="1">
    <citation type="submission" date="2019-02" db="EMBL/GenBank/DDBJ databases">
        <authorList>
            <person name="Gruber-Vodicka R. H."/>
            <person name="Seah K. B. B."/>
        </authorList>
    </citation>
    <scope>NUCLEOTIDE SEQUENCE</scope>
    <source>
        <strain evidence="4">BECK_BZ125</strain>
    </source>
</reference>
<dbReference type="Pfam" id="PF01596">
    <property type="entry name" value="Methyltransf_3"/>
    <property type="match status" value="1"/>
</dbReference>
<keyword evidence="2 4" id="KW-0808">Transferase</keyword>
<organism evidence="4">
    <name type="scientific">Candidatus Kentrum sp. TC</name>
    <dbReference type="NCBI Taxonomy" id="2126339"/>
    <lineage>
        <taxon>Bacteria</taxon>
        <taxon>Pseudomonadati</taxon>
        <taxon>Pseudomonadota</taxon>
        <taxon>Gammaproteobacteria</taxon>
        <taxon>Candidatus Kentrum</taxon>
    </lineage>
</organism>
<dbReference type="PANTHER" id="PTHR10509">
    <property type="entry name" value="O-METHYLTRANSFERASE-RELATED"/>
    <property type="match status" value="1"/>
</dbReference>
<evidence type="ECO:0000313" key="4">
    <source>
        <dbReference type="EMBL" id="VFK47418.1"/>
    </source>
</evidence>
<gene>
    <name evidence="4" type="ORF">BECKTC1821E_GA0114239_10844</name>
</gene>
<dbReference type="AlphaFoldDB" id="A0A450Z0Y9"/>
<dbReference type="EMBL" id="CAADFT010000084">
    <property type="protein sequence ID" value="VFK47418.1"/>
    <property type="molecule type" value="Genomic_DNA"/>
</dbReference>
<dbReference type="GO" id="GO:0008171">
    <property type="term" value="F:O-methyltransferase activity"/>
    <property type="evidence" value="ECO:0007669"/>
    <property type="project" value="InterPro"/>
</dbReference>
<dbReference type="InterPro" id="IPR050362">
    <property type="entry name" value="Cation-dep_OMT"/>
</dbReference>
<dbReference type="GO" id="GO:0032259">
    <property type="term" value="P:methylation"/>
    <property type="evidence" value="ECO:0007669"/>
    <property type="project" value="UniProtKB-KW"/>
</dbReference>
<dbReference type="Gene3D" id="3.40.50.150">
    <property type="entry name" value="Vaccinia Virus protein VP39"/>
    <property type="match status" value="1"/>
</dbReference>
<dbReference type="CDD" id="cd02440">
    <property type="entry name" value="AdoMet_MTases"/>
    <property type="match status" value="1"/>
</dbReference>